<keyword evidence="2" id="KW-1185">Reference proteome</keyword>
<gene>
    <name evidence="3" type="primary">LOC100898738</name>
</gene>
<sequence length="102" mass="11175">MNASISACALLLAALICQVQHSQSACSPVGYCPCRTGVDRFGCLLCLCFPCNLCCPRAQFSEMIYWTNIGAYCPRSCYRELPGLIIDGRLNYCPAGYNLYGL</sequence>
<accession>A0AAJ6VWG5</accession>
<dbReference type="AlphaFoldDB" id="A0AAJ6VWG5"/>
<dbReference type="GeneID" id="100898738"/>
<feature type="chain" id="PRO_5042584010" evidence="1">
    <location>
        <begin position="25"/>
        <end position="102"/>
    </location>
</feature>
<organism evidence="2 3">
    <name type="scientific">Galendromus occidentalis</name>
    <name type="common">western predatory mite</name>
    <dbReference type="NCBI Taxonomy" id="34638"/>
    <lineage>
        <taxon>Eukaryota</taxon>
        <taxon>Metazoa</taxon>
        <taxon>Ecdysozoa</taxon>
        <taxon>Arthropoda</taxon>
        <taxon>Chelicerata</taxon>
        <taxon>Arachnida</taxon>
        <taxon>Acari</taxon>
        <taxon>Parasitiformes</taxon>
        <taxon>Mesostigmata</taxon>
        <taxon>Gamasina</taxon>
        <taxon>Phytoseioidea</taxon>
        <taxon>Phytoseiidae</taxon>
        <taxon>Typhlodrominae</taxon>
        <taxon>Galendromus</taxon>
    </lineage>
</organism>
<dbReference type="KEGG" id="goe:100898738"/>
<evidence type="ECO:0000256" key="1">
    <source>
        <dbReference type="SAM" id="SignalP"/>
    </source>
</evidence>
<protein>
    <submittedName>
        <fullName evidence="3">Uncharacterized protein LOC100898738</fullName>
    </submittedName>
</protein>
<feature type="signal peptide" evidence="1">
    <location>
        <begin position="1"/>
        <end position="24"/>
    </location>
</feature>
<proteinExistence type="predicted"/>
<keyword evidence="1" id="KW-0732">Signal</keyword>
<dbReference type="Proteomes" id="UP000694867">
    <property type="component" value="Unplaced"/>
</dbReference>
<evidence type="ECO:0000313" key="2">
    <source>
        <dbReference type="Proteomes" id="UP000694867"/>
    </source>
</evidence>
<dbReference type="RefSeq" id="XP_003740741.1">
    <property type="nucleotide sequence ID" value="XM_003740693.2"/>
</dbReference>
<name>A0AAJ6VWG5_9ACAR</name>
<evidence type="ECO:0000313" key="3">
    <source>
        <dbReference type="RefSeq" id="XP_003740741.1"/>
    </source>
</evidence>
<reference evidence="3" key="1">
    <citation type="submission" date="2025-08" db="UniProtKB">
        <authorList>
            <consortium name="RefSeq"/>
        </authorList>
    </citation>
    <scope>IDENTIFICATION</scope>
</reference>